<evidence type="ECO:0000313" key="4">
    <source>
        <dbReference type="Proteomes" id="UP000785679"/>
    </source>
</evidence>
<reference evidence="3" key="1">
    <citation type="submission" date="2019-06" db="EMBL/GenBank/DDBJ databases">
        <authorList>
            <person name="Zheng W."/>
        </authorList>
    </citation>
    <scope>NUCLEOTIDE SEQUENCE</scope>
    <source>
        <strain evidence="3">QDHG01</strain>
    </source>
</reference>
<evidence type="ECO:0000256" key="1">
    <source>
        <dbReference type="SAM" id="Coils"/>
    </source>
</evidence>
<protein>
    <recommendedName>
        <fullName evidence="2">TLDc domain-containing protein</fullName>
    </recommendedName>
</protein>
<dbReference type="AlphaFoldDB" id="A0A8J8T3B2"/>
<dbReference type="PROSITE" id="PS51886">
    <property type="entry name" value="TLDC"/>
    <property type="match status" value="1"/>
</dbReference>
<sequence>MEHQQPQSKNKSTTFQAIAQHQENMDLCSCGSEEKVMFQCAEQACPSFQIQQLYCHECTTPEKHPHVPIFIAKKSKNVTDEWNTLRQDARNFAQRTQTWFDKHGTLIELLDRFLPNPEMSLFCKSLQLQQLSLEIDAFYDQHVNESAAKGDVLRLQQFEGDLKRFKERVKGLEGLRVIDKGVLWETYKDVVENVGMQEAVERLEKENLEIFTMLKLKGIRLSLDQIYDRHEVNEDDNPPISITLAEMRLHLKEASQQGDLSLFDAVKLASIRSDLDAVSMSLLLTSLQQQHNNLKREVEQQGLALRERSEQLEEMLEGKIEELKREMKVMKEEGERRFQYLNGRCIIKHSLILGDNDKMQHKIMGFFEQAGVPLKYPILLYRGSSDTFHSSAFHALCDNMPSTLTLVKSKCGHIVGGFTTQTWNHSEAPKADASAFLFNIQAPHIFRVKQGGAAKAVSARDSRGPSFGAGAYDLYIENNCNTGVTSCVRGASYEYNGSGNLFLREGEVRFSVAEVEVYKV</sequence>
<feature type="coiled-coil region" evidence="1">
    <location>
        <begin position="284"/>
        <end position="333"/>
    </location>
</feature>
<accession>A0A8J8T3B2</accession>
<dbReference type="Pfam" id="PF07534">
    <property type="entry name" value="TLD"/>
    <property type="match status" value="1"/>
</dbReference>
<dbReference type="EMBL" id="RRYP01008223">
    <property type="protein sequence ID" value="TNV79923.1"/>
    <property type="molecule type" value="Genomic_DNA"/>
</dbReference>
<evidence type="ECO:0000259" key="2">
    <source>
        <dbReference type="PROSITE" id="PS51886"/>
    </source>
</evidence>
<name>A0A8J8T3B2_HALGN</name>
<gene>
    <name evidence="3" type="ORF">FGO68_gene5288</name>
</gene>
<comment type="caution">
    <text evidence="3">The sequence shown here is derived from an EMBL/GenBank/DDBJ whole genome shotgun (WGS) entry which is preliminary data.</text>
</comment>
<feature type="domain" description="TLDc" evidence="2">
    <location>
        <begin position="351"/>
        <end position="520"/>
    </location>
</feature>
<proteinExistence type="predicted"/>
<keyword evidence="1" id="KW-0175">Coiled coil</keyword>
<evidence type="ECO:0000313" key="3">
    <source>
        <dbReference type="EMBL" id="TNV79923.1"/>
    </source>
</evidence>
<keyword evidence="4" id="KW-1185">Reference proteome</keyword>
<dbReference type="Proteomes" id="UP000785679">
    <property type="component" value="Unassembled WGS sequence"/>
</dbReference>
<organism evidence="3 4">
    <name type="scientific">Halteria grandinella</name>
    <dbReference type="NCBI Taxonomy" id="5974"/>
    <lineage>
        <taxon>Eukaryota</taxon>
        <taxon>Sar</taxon>
        <taxon>Alveolata</taxon>
        <taxon>Ciliophora</taxon>
        <taxon>Intramacronucleata</taxon>
        <taxon>Spirotrichea</taxon>
        <taxon>Stichotrichia</taxon>
        <taxon>Sporadotrichida</taxon>
        <taxon>Halteriidae</taxon>
        <taxon>Halteria</taxon>
    </lineage>
</organism>
<dbReference type="InterPro" id="IPR006571">
    <property type="entry name" value="TLDc_dom"/>
</dbReference>